<feature type="region of interest" description="Disordered" evidence="2">
    <location>
        <begin position="1"/>
        <end position="21"/>
    </location>
</feature>
<feature type="compositionally biased region" description="Low complexity" evidence="2">
    <location>
        <begin position="157"/>
        <end position="176"/>
    </location>
</feature>
<feature type="compositionally biased region" description="Basic and acidic residues" evidence="2">
    <location>
        <begin position="281"/>
        <end position="295"/>
    </location>
</feature>
<evidence type="ECO:0000313" key="5">
    <source>
        <dbReference type="Proteomes" id="UP000693970"/>
    </source>
</evidence>
<dbReference type="GO" id="GO:0016887">
    <property type="term" value="F:ATP hydrolysis activity"/>
    <property type="evidence" value="ECO:0007669"/>
    <property type="project" value="InterPro"/>
</dbReference>
<keyword evidence="5" id="KW-1185">Reference proteome</keyword>
<dbReference type="Proteomes" id="UP000693970">
    <property type="component" value="Unassembled WGS sequence"/>
</dbReference>
<dbReference type="GO" id="GO:0005524">
    <property type="term" value="F:ATP binding"/>
    <property type="evidence" value="ECO:0007669"/>
    <property type="project" value="InterPro"/>
</dbReference>
<dbReference type="SMART" id="SM00382">
    <property type="entry name" value="AAA"/>
    <property type="match status" value="1"/>
</dbReference>
<dbReference type="InterPro" id="IPR003959">
    <property type="entry name" value="ATPase_AAA_core"/>
</dbReference>
<dbReference type="GO" id="GO:0006260">
    <property type="term" value="P:DNA replication"/>
    <property type="evidence" value="ECO:0007669"/>
    <property type="project" value="UniProtKB-KW"/>
</dbReference>
<feature type="compositionally biased region" description="Low complexity" evidence="2">
    <location>
        <begin position="90"/>
        <end position="101"/>
    </location>
</feature>
<feature type="compositionally biased region" description="Low complexity" evidence="2">
    <location>
        <begin position="206"/>
        <end position="219"/>
    </location>
</feature>
<dbReference type="InterPro" id="IPR002909">
    <property type="entry name" value="IPT_dom"/>
</dbReference>
<feature type="compositionally biased region" description="Low complexity" evidence="2">
    <location>
        <begin position="130"/>
        <end position="144"/>
    </location>
</feature>
<sequence length="1326" mass="148342">MDQLGKQQMKQQQPSQPMGAAPQRWLCDICKEKAFPDFDLAVEHEKTCLGPTTTTVTITTGCNTNEEPVRKDNNICKLVQPKDCHLSVNGEGTSTTATGAEPLSDDTKRSAVTNSFFHPRTDTQKDDQGKSTSAKKTSNKSNATGATTTINPFFAPKTKQSSNTTKKSKLETSSTTKESRLSKENEKDKPSKKSQKRKQKVSTMLSSAGVAPASVAPVSNKATSKAAKSNTGKCTSKKNSSLSLTRSLERDLETTPQLASIFQHKSVKEIVAEQKQAEFQAKRHAEQQRERERQAKRSALFGTSVTETRAIGSGTTLPLKRKQHGKSTQTTLHTSPMSLPLAPRFPMPNHVYPSTDATNKTVESALEILPSNHVFRKNSLTHQSTPSLKIQNSEVEPYRCDSFSRLDAVETCALSSVQRIFKKFLLPTRRGDCANTPSAKDDNRLWVDKYGMEHGLVGLAPNRTCQQLGDYFNHWRKLRREAVERMAERQRKRKAKFDKAMGNKVTSKRKPKRSKKIYGSDEDDDFLEADDYWDHDGLGNQNSPLCLLLGPPSSGKTAMVHHVAKQSCCTVVEINTTEVRSGTALKNAIEEATKSSSLDTMLATKENREKDNFFSAKTNSRVVEDSEDENNEIDKLRLSSMSKPDRDESSMAIVLIDEVDIVFDSEGDSGFWAALNALARSAKSPIVLTANCRPPQLRHNNSATPFCCFEMERPSPSECASKLLQICRHEGIDVHPTIKNQGAGIIQDMLIQATEACECDLRRMMNELQIFVSSKYKDGYEEVKTESVVKLTKLPTSKVSNRRPCVTSLLPRQVAMDKYTVLTAKGSNFSMIGEVVDAADSDGVGASIWIGDRKCDIRVVDDKTLLILCPPLDSEQEDGCETFSSRLVKRTIPLMIHCPSLGLFKTNTRRYIKNEALANGTSNIGSEWISIEYVFPDELTSNVVREPIDNTDEFELEGQCKETDPTVLSKLNLESREDGLARLARFVQDFARGSKDSVIPTRQTTTVDDIQVASQLETYSSEAGYLSDASFLEDFQDGVPYLSGACKGFGYDLTEECVGYAMKGDKLRLHETNRPPREEKLYEMGWKDTCYFYGDPDTWLIPLSLREGNEMRRVMSRYRGRDAVEDGLSRIPFSAIPFEELEDAEDLDFNCHCLCDKSLEDSYLPQHVPVLIKALPKLLRETVSNRRMMTLGCEIWDTRLIQSKRNEAMRRHMSRASYILPGIHDRTGWTYGRLGLENSNEVDELMLELMPALRRIGLYEQAAEFVALASKDGSTDLGRRTTRRQAKARRHHYFDKLSTSLQRDEDDLNSSELGALLANDLLQCLG</sequence>
<gene>
    <name evidence="4" type="ORF">IV203_012442</name>
</gene>
<comment type="caution">
    <text evidence="4">The sequence shown here is derived from an EMBL/GenBank/DDBJ whole genome shotgun (WGS) entry which is preliminary data.</text>
</comment>
<keyword evidence="1" id="KW-0235">DNA replication</keyword>
<feature type="compositionally biased region" description="Basic and acidic residues" evidence="2">
    <location>
        <begin position="177"/>
        <end position="191"/>
    </location>
</feature>
<reference evidence="4" key="2">
    <citation type="submission" date="2021-04" db="EMBL/GenBank/DDBJ databases">
        <authorList>
            <person name="Podell S."/>
        </authorList>
    </citation>
    <scope>NUCLEOTIDE SEQUENCE</scope>
    <source>
        <strain evidence="4">Hildebrandi</strain>
    </source>
</reference>
<organism evidence="4 5">
    <name type="scientific">Nitzschia inconspicua</name>
    <dbReference type="NCBI Taxonomy" id="303405"/>
    <lineage>
        <taxon>Eukaryota</taxon>
        <taxon>Sar</taxon>
        <taxon>Stramenopiles</taxon>
        <taxon>Ochrophyta</taxon>
        <taxon>Bacillariophyta</taxon>
        <taxon>Bacillariophyceae</taxon>
        <taxon>Bacillariophycidae</taxon>
        <taxon>Bacillariales</taxon>
        <taxon>Bacillariaceae</taxon>
        <taxon>Nitzschia</taxon>
    </lineage>
</organism>
<evidence type="ECO:0000256" key="2">
    <source>
        <dbReference type="SAM" id="MobiDB-lite"/>
    </source>
</evidence>
<protein>
    <submittedName>
        <fullName evidence="4">ATPase family associated with various cellular activities AAA</fullName>
    </submittedName>
</protein>
<dbReference type="EMBL" id="JAGRRH010000019">
    <property type="protein sequence ID" value="KAG7349845.1"/>
    <property type="molecule type" value="Genomic_DNA"/>
</dbReference>
<feature type="domain" description="AAA+ ATPase" evidence="3">
    <location>
        <begin position="542"/>
        <end position="715"/>
    </location>
</feature>
<feature type="compositionally biased region" description="Polar residues" evidence="2">
    <location>
        <begin position="326"/>
        <end position="337"/>
    </location>
</feature>
<accession>A0A9K3KV98</accession>
<dbReference type="InterPro" id="IPR003593">
    <property type="entry name" value="AAA+_ATPase"/>
</dbReference>
<dbReference type="Pfam" id="PF00004">
    <property type="entry name" value="AAA"/>
    <property type="match status" value="1"/>
</dbReference>
<dbReference type="OrthoDB" id="49561at2759"/>
<feature type="region of interest" description="Disordered" evidence="2">
    <location>
        <begin position="281"/>
        <end position="339"/>
    </location>
</feature>
<dbReference type="GO" id="GO:0005634">
    <property type="term" value="C:nucleus"/>
    <property type="evidence" value="ECO:0007669"/>
    <property type="project" value="TreeGrafter"/>
</dbReference>
<dbReference type="Pfam" id="PF01833">
    <property type="entry name" value="TIG"/>
    <property type="match status" value="1"/>
</dbReference>
<feature type="region of interest" description="Disordered" evidence="2">
    <location>
        <begin position="87"/>
        <end position="248"/>
    </location>
</feature>
<feature type="compositionally biased region" description="Polar residues" evidence="2">
    <location>
        <begin position="220"/>
        <end position="246"/>
    </location>
</feature>
<evidence type="ECO:0000256" key="1">
    <source>
        <dbReference type="ARBA" id="ARBA00022705"/>
    </source>
</evidence>
<dbReference type="PANTHER" id="PTHR23389">
    <property type="entry name" value="CHROMOSOME TRANSMISSION FIDELITY FACTOR 18"/>
    <property type="match status" value="1"/>
</dbReference>
<feature type="compositionally biased region" description="Basic residues" evidence="2">
    <location>
        <begin position="506"/>
        <end position="516"/>
    </location>
</feature>
<name>A0A9K3KV98_9STRA</name>
<feature type="compositionally biased region" description="Basic and acidic residues" evidence="2">
    <location>
        <begin position="119"/>
        <end position="129"/>
    </location>
</feature>
<feature type="region of interest" description="Disordered" evidence="2">
    <location>
        <begin position="491"/>
        <end position="520"/>
    </location>
</feature>
<reference evidence="4" key="1">
    <citation type="journal article" date="2021" name="Sci. Rep.">
        <title>Diploid genomic architecture of Nitzschia inconspicua, an elite biomass production diatom.</title>
        <authorList>
            <person name="Oliver A."/>
            <person name="Podell S."/>
            <person name="Pinowska A."/>
            <person name="Traller J.C."/>
            <person name="Smith S.R."/>
            <person name="McClure R."/>
            <person name="Beliaev A."/>
            <person name="Bohutskyi P."/>
            <person name="Hill E.A."/>
            <person name="Rabines A."/>
            <person name="Zheng H."/>
            <person name="Allen L.Z."/>
            <person name="Kuo A."/>
            <person name="Grigoriev I.V."/>
            <person name="Allen A.E."/>
            <person name="Hazlebeck D."/>
            <person name="Allen E.E."/>
        </authorList>
    </citation>
    <scope>NUCLEOTIDE SEQUENCE</scope>
    <source>
        <strain evidence="4">Hildebrandi</strain>
    </source>
</reference>
<evidence type="ECO:0000259" key="3">
    <source>
        <dbReference type="SMART" id="SM00382"/>
    </source>
</evidence>
<dbReference type="GO" id="GO:0003677">
    <property type="term" value="F:DNA binding"/>
    <property type="evidence" value="ECO:0007669"/>
    <property type="project" value="TreeGrafter"/>
</dbReference>
<feature type="compositionally biased region" description="Low complexity" evidence="2">
    <location>
        <begin position="1"/>
        <end position="19"/>
    </location>
</feature>
<proteinExistence type="predicted"/>
<dbReference type="PANTHER" id="PTHR23389:SF6">
    <property type="entry name" value="REPLICATION FACTOR C SUBUNIT 1"/>
    <property type="match status" value="1"/>
</dbReference>
<evidence type="ECO:0000313" key="4">
    <source>
        <dbReference type="EMBL" id="KAG7349845.1"/>
    </source>
</evidence>